<evidence type="ECO:0000259" key="5">
    <source>
        <dbReference type="Pfam" id="PF04003"/>
    </source>
</evidence>
<feature type="domain" description="Small-subunit processome Utp12" evidence="5">
    <location>
        <begin position="219"/>
        <end position="322"/>
    </location>
</feature>
<reference evidence="6" key="1">
    <citation type="journal article" date="2020" name="Stud. Mycol.">
        <title>101 Dothideomycetes genomes: a test case for predicting lifestyles and emergence of pathogens.</title>
        <authorList>
            <person name="Haridas S."/>
            <person name="Albert R."/>
            <person name="Binder M."/>
            <person name="Bloem J."/>
            <person name="Labutti K."/>
            <person name="Salamov A."/>
            <person name="Andreopoulos B."/>
            <person name="Baker S."/>
            <person name="Barry K."/>
            <person name="Bills G."/>
            <person name="Bluhm B."/>
            <person name="Cannon C."/>
            <person name="Castanera R."/>
            <person name="Culley D."/>
            <person name="Daum C."/>
            <person name="Ezra D."/>
            <person name="Gonzalez J."/>
            <person name="Henrissat B."/>
            <person name="Kuo A."/>
            <person name="Liang C."/>
            <person name="Lipzen A."/>
            <person name="Lutzoni F."/>
            <person name="Magnuson J."/>
            <person name="Mondo S."/>
            <person name="Nolan M."/>
            <person name="Ohm R."/>
            <person name="Pangilinan J."/>
            <person name="Park H.-J."/>
            <person name="Ramirez L."/>
            <person name="Alfaro M."/>
            <person name="Sun H."/>
            <person name="Tritt A."/>
            <person name="Yoshinaga Y."/>
            <person name="Zwiers L.-H."/>
            <person name="Turgeon B."/>
            <person name="Goodwin S."/>
            <person name="Spatafora J."/>
            <person name="Crous P."/>
            <person name="Grigoriev I."/>
        </authorList>
    </citation>
    <scope>NUCLEOTIDE SEQUENCE</scope>
    <source>
        <strain evidence="6">CBS 262.69</strain>
    </source>
</reference>
<feature type="compositionally biased region" description="Basic and acidic residues" evidence="4">
    <location>
        <begin position="151"/>
        <end position="165"/>
    </location>
</feature>
<dbReference type="OrthoDB" id="30195at2759"/>
<dbReference type="AlphaFoldDB" id="A0A6G1I9D6"/>
<evidence type="ECO:0000313" key="6">
    <source>
        <dbReference type="EMBL" id="KAF2404918.1"/>
    </source>
</evidence>
<dbReference type="PANTHER" id="PTHR44267">
    <property type="entry name" value="WD REPEAT-CONTAINING PROTEIN 43"/>
    <property type="match status" value="1"/>
</dbReference>
<dbReference type="GO" id="GO:0005730">
    <property type="term" value="C:nucleolus"/>
    <property type="evidence" value="ECO:0007669"/>
    <property type="project" value="TreeGrafter"/>
</dbReference>
<protein>
    <submittedName>
        <fullName evidence="6">NUC189-domain-containing protein</fullName>
    </submittedName>
</protein>
<feature type="compositionally biased region" description="Acidic residues" evidence="4">
    <location>
        <begin position="383"/>
        <end position="394"/>
    </location>
</feature>
<feature type="compositionally biased region" description="Acidic residues" evidence="4">
    <location>
        <begin position="405"/>
        <end position="452"/>
    </location>
</feature>
<keyword evidence="2" id="KW-0539">Nucleus</keyword>
<evidence type="ECO:0000313" key="7">
    <source>
        <dbReference type="Proteomes" id="UP000799640"/>
    </source>
</evidence>
<gene>
    <name evidence="6" type="ORF">EJ06DRAFT_525484</name>
</gene>
<feature type="region of interest" description="Disordered" evidence="4">
    <location>
        <begin position="1"/>
        <end position="165"/>
    </location>
</feature>
<evidence type="ECO:0000256" key="3">
    <source>
        <dbReference type="ARBA" id="ARBA00038335"/>
    </source>
</evidence>
<dbReference type="Proteomes" id="UP000799640">
    <property type="component" value="Unassembled WGS sequence"/>
</dbReference>
<dbReference type="PANTHER" id="PTHR44267:SF1">
    <property type="entry name" value="WD REPEAT-CONTAINING PROTEIN 43"/>
    <property type="match status" value="1"/>
</dbReference>
<dbReference type="GO" id="GO:0000462">
    <property type="term" value="P:maturation of SSU-rRNA from tricistronic rRNA transcript (SSU-rRNA, 5.8S rRNA, LSU-rRNA)"/>
    <property type="evidence" value="ECO:0007669"/>
    <property type="project" value="TreeGrafter"/>
</dbReference>
<evidence type="ECO:0000256" key="4">
    <source>
        <dbReference type="SAM" id="MobiDB-lite"/>
    </source>
</evidence>
<comment type="similarity">
    <text evidence="3">Belongs to the UTP5 family.</text>
</comment>
<feature type="region of interest" description="Disordered" evidence="4">
    <location>
        <begin position="378"/>
        <end position="473"/>
    </location>
</feature>
<proteinExistence type="inferred from homology"/>
<accession>A0A6G1I9D6</accession>
<name>A0A6G1I9D6_9PEZI</name>
<dbReference type="EMBL" id="ML996687">
    <property type="protein sequence ID" value="KAF2404918.1"/>
    <property type="molecule type" value="Genomic_DNA"/>
</dbReference>
<evidence type="ECO:0000256" key="2">
    <source>
        <dbReference type="ARBA" id="ARBA00023242"/>
    </source>
</evidence>
<comment type="subcellular location">
    <subcellularLocation>
        <location evidence="1">Nucleus</location>
    </subcellularLocation>
</comment>
<dbReference type="InterPro" id="IPR052414">
    <property type="entry name" value="U3_snoRNA-assoc_WDR"/>
</dbReference>
<dbReference type="InterPro" id="IPR007148">
    <property type="entry name" value="SSU_processome_Utp12"/>
</dbReference>
<dbReference type="Pfam" id="PF04003">
    <property type="entry name" value="Utp12"/>
    <property type="match status" value="1"/>
</dbReference>
<organism evidence="6 7">
    <name type="scientific">Trichodelitschia bisporula</name>
    <dbReference type="NCBI Taxonomy" id="703511"/>
    <lineage>
        <taxon>Eukaryota</taxon>
        <taxon>Fungi</taxon>
        <taxon>Dikarya</taxon>
        <taxon>Ascomycota</taxon>
        <taxon>Pezizomycotina</taxon>
        <taxon>Dothideomycetes</taxon>
        <taxon>Dothideomycetes incertae sedis</taxon>
        <taxon>Phaeotrichales</taxon>
        <taxon>Phaeotrichaceae</taxon>
        <taxon>Trichodelitschia</taxon>
    </lineage>
</organism>
<evidence type="ECO:0000256" key="1">
    <source>
        <dbReference type="ARBA" id="ARBA00004123"/>
    </source>
</evidence>
<keyword evidence="7" id="KW-1185">Reference proteome</keyword>
<feature type="compositionally biased region" description="Acidic residues" evidence="4">
    <location>
        <begin position="103"/>
        <end position="121"/>
    </location>
</feature>
<sequence>MVAPIAPRSRATATKPMSAHSAADAPPAKRPRRSKDTRENGLGDVLLKNGGKKLSAVTTNGVKQAKRMRVDDAHTVVSRPEGNGDVAMADAPEENVVVISSDSSDEESADEASDESNENEDTEKKQVEQNGVDDDEEMADGASSAKLAGDATKESDIREEPSFGEILRTHVAEPIDVEATFADAARETSALAQVPAKNTLAAPSAATLGTVLTQALRTNDRELLETCFGMNDLESVRSTIERLPSPLVGDLLRRLAERIHKRPGRAGNLMVWVQWSIVSHGGFLASQPQLVGQLSGLFRVIKERASGLQPLLTLKGKLDMLSAQLELRRAMESRALSRYQEEENPVIYVEGEDESSEDEEEALEKIEDAAYWKKAKRDHAGLDDEDEESEDLDADTLARFANGEVESEDSNSEDDDEDEDEDEAGFIDDEASEAEVTSDDDDMSEPEEEEQGESVVDTRPSKKSMVSSAFGRR</sequence>